<evidence type="ECO:0000313" key="1">
    <source>
        <dbReference type="EMBL" id="KAJ8641616.1"/>
    </source>
</evidence>
<dbReference type="Proteomes" id="UP001234297">
    <property type="component" value="Chromosome 5"/>
</dbReference>
<sequence length="151" mass="16433">MQVSEETPSSQLTHWKIFSCSTVHRQQLRMNLMDGAACVTSGTQGSYTMGQEIFRTQLIHHSTSSSPPPSSSPSPSPAPLSGSPPTRNRVRKGEDEPLHFYFHDIVSSRADNKQMALMFGTVFMMDNALTEGPEPASKMAGRAQGLYASAS</sequence>
<keyword evidence="2" id="KW-1185">Reference proteome</keyword>
<organism evidence="1 2">
    <name type="scientific">Persea americana</name>
    <name type="common">Avocado</name>
    <dbReference type="NCBI Taxonomy" id="3435"/>
    <lineage>
        <taxon>Eukaryota</taxon>
        <taxon>Viridiplantae</taxon>
        <taxon>Streptophyta</taxon>
        <taxon>Embryophyta</taxon>
        <taxon>Tracheophyta</taxon>
        <taxon>Spermatophyta</taxon>
        <taxon>Magnoliopsida</taxon>
        <taxon>Magnoliidae</taxon>
        <taxon>Laurales</taxon>
        <taxon>Lauraceae</taxon>
        <taxon>Persea</taxon>
    </lineage>
</organism>
<evidence type="ECO:0000313" key="2">
    <source>
        <dbReference type="Proteomes" id="UP001234297"/>
    </source>
</evidence>
<comment type="caution">
    <text evidence="1">The sequence shown here is derived from an EMBL/GenBank/DDBJ whole genome shotgun (WGS) entry which is preliminary data.</text>
</comment>
<name>A0ACC2M8G7_PERAE</name>
<protein>
    <submittedName>
        <fullName evidence="1">Uncharacterized protein</fullName>
    </submittedName>
</protein>
<proteinExistence type="predicted"/>
<reference evidence="1 2" key="1">
    <citation type="journal article" date="2022" name="Hortic Res">
        <title>A haplotype resolved chromosomal level avocado genome allows analysis of novel avocado genes.</title>
        <authorList>
            <person name="Nath O."/>
            <person name="Fletcher S.J."/>
            <person name="Hayward A."/>
            <person name="Shaw L.M."/>
            <person name="Masouleh A.K."/>
            <person name="Furtado A."/>
            <person name="Henry R.J."/>
            <person name="Mitter N."/>
        </authorList>
    </citation>
    <scope>NUCLEOTIDE SEQUENCE [LARGE SCALE GENOMIC DNA]</scope>
    <source>
        <strain evidence="2">cv. Hass</strain>
    </source>
</reference>
<accession>A0ACC2M8G7</accession>
<gene>
    <name evidence="1" type="ORF">MRB53_018310</name>
</gene>
<dbReference type="EMBL" id="CM056813">
    <property type="protein sequence ID" value="KAJ8641616.1"/>
    <property type="molecule type" value="Genomic_DNA"/>
</dbReference>